<reference evidence="1" key="1">
    <citation type="submission" date="2023-04" db="EMBL/GenBank/DDBJ databases">
        <title>Phytophthora lilii NBRC 32176.</title>
        <authorList>
            <person name="Ichikawa N."/>
            <person name="Sato H."/>
            <person name="Tonouchi N."/>
        </authorList>
    </citation>
    <scope>NUCLEOTIDE SEQUENCE</scope>
    <source>
        <strain evidence="1">NBRC 32176</strain>
    </source>
</reference>
<dbReference type="Proteomes" id="UP001165083">
    <property type="component" value="Unassembled WGS sequence"/>
</dbReference>
<evidence type="ECO:0000313" key="2">
    <source>
        <dbReference type="Proteomes" id="UP001165083"/>
    </source>
</evidence>
<comment type="caution">
    <text evidence="1">The sequence shown here is derived from an EMBL/GenBank/DDBJ whole genome shotgun (WGS) entry which is preliminary data.</text>
</comment>
<organism evidence="1 2">
    <name type="scientific">Phytophthora lilii</name>
    <dbReference type="NCBI Taxonomy" id="2077276"/>
    <lineage>
        <taxon>Eukaryota</taxon>
        <taxon>Sar</taxon>
        <taxon>Stramenopiles</taxon>
        <taxon>Oomycota</taxon>
        <taxon>Peronosporomycetes</taxon>
        <taxon>Peronosporales</taxon>
        <taxon>Peronosporaceae</taxon>
        <taxon>Phytophthora</taxon>
    </lineage>
</organism>
<evidence type="ECO:0000313" key="1">
    <source>
        <dbReference type="EMBL" id="GMF24057.1"/>
    </source>
</evidence>
<accession>A0A9W6WRD5</accession>
<name>A0A9W6WRD5_9STRA</name>
<keyword evidence="2" id="KW-1185">Reference proteome</keyword>
<gene>
    <name evidence="1" type="ORF">Plil01_000981400</name>
</gene>
<dbReference type="AlphaFoldDB" id="A0A9W6WRD5"/>
<sequence>MATTPRPPGPGTRKPLLVTTCQVRESASPETWLQGPPRAELGVTTDTAEAATLWIHPGDARPPDRHFRRIATPAKAQPGMAAAKC</sequence>
<dbReference type="EMBL" id="BSXW01000501">
    <property type="protein sequence ID" value="GMF24057.1"/>
    <property type="molecule type" value="Genomic_DNA"/>
</dbReference>
<proteinExistence type="predicted"/>
<protein>
    <submittedName>
        <fullName evidence="1">Unnamed protein product</fullName>
    </submittedName>
</protein>